<dbReference type="GeneID" id="63700597"/>
<dbReference type="InterPro" id="IPR016169">
    <property type="entry name" value="FAD-bd_PCMH_sub2"/>
</dbReference>
<dbReference type="Pfam" id="PF01565">
    <property type="entry name" value="FAD_binding_4"/>
    <property type="match status" value="1"/>
</dbReference>
<evidence type="ECO:0000256" key="5">
    <source>
        <dbReference type="SAM" id="SignalP"/>
    </source>
</evidence>
<keyword evidence="4" id="KW-0560">Oxidoreductase</keyword>
<keyword evidence="5" id="KW-0732">Signal</keyword>
<dbReference type="OrthoDB" id="2151789at2759"/>
<evidence type="ECO:0000313" key="7">
    <source>
        <dbReference type="EMBL" id="EYE95003.1"/>
    </source>
</evidence>
<keyword evidence="3" id="KW-0274">FAD</keyword>
<evidence type="ECO:0000313" key="8">
    <source>
        <dbReference type="Proteomes" id="UP000019804"/>
    </source>
</evidence>
<dbReference type="GO" id="GO:0016491">
    <property type="term" value="F:oxidoreductase activity"/>
    <property type="evidence" value="ECO:0007669"/>
    <property type="project" value="UniProtKB-KW"/>
</dbReference>
<protein>
    <submittedName>
        <fullName evidence="7">Putative FAD dependent oxidoreductase</fullName>
    </submittedName>
</protein>
<dbReference type="SUPFAM" id="SSF56176">
    <property type="entry name" value="FAD-binding/transporter-associated domain-like"/>
    <property type="match status" value="1"/>
</dbReference>
<dbReference type="AlphaFoldDB" id="A0A017SDB8"/>
<evidence type="ECO:0000256" key="2">
    <source>
        <dbReference type="ARBA" id="ARBA00022630"/>
    </source>
</evidence>
<name>A0A017SDB8_ASPRC</name>
<dbReference type="RefSeq" id="XP_040638691.1">
    <property type="nucleotide sequence ID" value="XM_040785473.1"/>
</dbReference>
<dbReference type="InterPro" id="IPR050416">
    <property type="entry name" value="FAD-linked_Oxidoreductase"/>
</dbReference>
<evidence type="ECO:0000256" key="1">
    <source>
        <dbReference type="ARBA" id="ARBA00005466"/>
    </source>
</evidence>
<evidence type="ECO:0000256" key="4">
    <source>
        <dbReference type="ARBA" id="ARBA00023002"/>
    </source>
</evidence>
<dbReference type="InterPro" id="IPR036318">
    <property type="entry name" value="FAD-bd_PCMH-like_sf"/>
</dbReference>
<dbReference type="Proteomes" id="UP000019804">
    <property type="component" value="Unassembled WGS sequence"/>
</dbReference>
<dbReference type="GO" id="GO:0071949">
    <property type="term" value="F:FAD binding"/>
    <property type="evidence" value="ECO:0007669"/>
    <property type="project" value="InterPro"/>
</dbReference>
<evidence type="ECO:0000256" key="3">
    <source>
        <dbReference type="ARBA" id="ARBA00022827"/>
    </source>
</evidence>
<dbReference type="STRING" id="1388766.A0A017SDB8"/>
<keyword evidence="2" id="KW-0285">Flavoprotein</keyword>
<dbReference type="InterPro" id="IPR006094">
    <property type="entry name" value="Oxid_FAD_bind_N"/>
</dbReference>
<sequence length="494" mass="54761">MSLKGWCALATLSLALAPLAAADICSKFETENIEIEQSPSLDYTTELHDYWSLACGDLKPTCIVYPSSAQEVATIVKELHQTTDFFAVKSGGHMPNTGFAGVQDGVLISTKHLNQVVYHDDDKTADIGPGLSWEDAQKRLDGTGRTIVGGRMGGVGIGGYMLGGGLSFLSSQYGWAANNVVDYEVVLANGTVVHATEKENPDLFLALKGGGSSFGIVTNYQMKTHPQDHKVWGGNYFFTADKTPELLEAVHDFTANYPDDKAAIILTADHTPILNTWIMFLFYDGESPPDGVFEKFKAIGPTDATKTWDSYYDLLKNNDIFILKGQRYVIGTETTPLPSKDAASDVFQTFYDHWMNVTNNVLDVPNVIASMAFQPMPRAITKKAKELGGDLIDFPTDQDYIILELDFSYSFASSDTKIDGAHQQLYNGLDQIISNYVDEGVLPDVYRPLFMNDAYHRQDYWGRLRTADKAKETRERYDPEGFLQKRTSGGFRLK</sequence>
<dbReference type="PANTHER" id="PTHR42973:SF13">
    <property type="entry name" value="FAD-BINDING PCMH-TYPE DOMAIN-CONTAINING PROTEIN"/>
    <property type="match status" value="1"/>
</dbReference>
<accession>A0A017SDB8</accession>
<dbReference type="InterPro" id="IPR016166">
    <property type="entry name" value="FAD-bd_PCMH"/>
</dbReference>
<feature type="chain" id="PRO_5001499374" evidence="5">
    <location>
        <begin position="23"/>
        <end position="494"/>
    </location>
</feature>
<dbReference type="Gene3D" id="3.30.465.10">
    <property type="match status" value="1"/>
</dbReference>
<reference evidence="8" key="1">
    <citation type="journal article" date="2014" name="Nat. Commun.">
        <title>Genomic adaptations of the halophilic Dead Sea filamentous fungus Eurotium rubrum.</title>
        <authorList>
            <person name="Kis-Papo T."/>
            <person name="Weig A.R."/>
            <person name="Riley R."/>
            <person name="Persoh D."/>
            <person name="Salamov A."/>
            <person name="Sun H."/>
            <person name="Lipzen A."/>
            <person name="Wasser S.P."/>
            <person name="Rambold G."/>
            <person name="Grigoriev I.V."/>
            <person name="Nevo E."/>
        </authorList>
    </citation>
    <scope>NUCLEOTIDE SEQUENCE [LARGE SCALE GENOMIC DNA]</scope>
    <source>
        <strain evidence="8">CBS 135680</strain>
    </source>
</reference>
<comment type="similarity">
    <text evidence="1">Belongs to the oxygen-dependent FAD-linked oxidoreductase family.</text>
</comment>
<organism evidence="7 8">
    <name type="scientific">Aspergillus ruber (strain CBS 135680)</name>
    <dbReference type="NCBI Taxonomy" id="1388766"/>
    <lineage>
        <taxon>Eukaryota</taxon>
        <taxon>Fungi</taxon>
        <taxon>Dikarya</taxon>
        <taxon>Ascomycota</taxon>
        <taxon>Pezizomycotina</taxon>
        <taxon>Eurotiomycetes</taxon>
        <taxon>Eurotiomycetidae</taxon>
        <taxon>Eurotiales</taxon>
        <taxon>Aspergillaceae</taxon>
        <taxon>Aspergillus</taxon>
        <taxon>Aspergillus subgen. Aspergillus</taxon>
    </lineage>
</organism>
<feature type="domain" description="FAD-binding PCMH-type" evidence="6">
    <location>
        <begin position="56"/>
        <end position="227"/>
    </location>
</feature>
<feature type="signal peptide" evidence="5">
    <location>
        <begin position="1"/>
        <end position="22"/>
    </location>
</feature>
<dbReference type="HOGENOM" id="CLU_018354_1_0_1"/>
<dbReference type="PANTHER" id="PTHR42973">
    <property type="entry name" value="BINDING OXIDOREDUCTASE, PUTATIVE (AFU_ORTHOLOGUE AFUA_1G17690)-RELATED"/>
    <property type="match status" value="1"/>
</dbReference>
<evidence type="ECO:0000259" key="6">
    <source>
        <dbReference type="PROSITE" id="PS51387"/>
    </source>
</evidence>
<dbReference type="PROSITE" id="PS51387">
    <property type="entry name" value="FAD_PCMH"/>
    <property type="match status" value="1"/>
</dbReference>
<dbReference type="EMBL" id="KK088424">
    <property type="protein sequence ID" value="EYE95003.1"/>
    <property type="molecule type" value="Genomic_DNA"/>
</dbReference>
<gene>
    <name evidence="7" type="ORF">EURHEDRAFT_479708</name>
</gene>
<keyword evidence="8" id="KW-1185">Reference proteome</keyword>
<proteinExistence type="inferred from homology"/>